<evidence type="ECO:0000256" key="2">
    <source>
        <dbReference type="SAM" id="Phobius"/>
    </source>
</evidence>
<dbReference type="AlphaFoldDB" id="A0A2S0NBW9"/>
<feature type="compositionally biased region" description="Basic and acidic residues" evidence="1">
    <location>
        <begin position="1"/>
        <end position="11"/>
    </location>
</feature>
<keyword evidence="2" id="KW-0812">Transmembrane</keyword>
<feature type="transmembrane region" description="Helical" evidence="2">
    <location>
        <begin position="41"/>
        <end position="62"/>
    </location>
</feature>
<dbReference type="KEGG" id="phr:C6569_11570"/>
<dbReference type="OrthoDB" id="465094at2"/>
<feature type="region of interest" description="Disordered" evidence="1">
    <location>
        <begin position="1"/>
        <end position="23"/>
    </location>
</feature>
<sequence length="137" mass="14788">MTEHAADHGRTDNGGSSGRRSRSLFRVPRNSPLWGRLGRSIAIWFCLMLFGLTVGMAGYSGFEGMGWRDSYLNAAMILSGMGPVTELKTDGGKLFAGTYAIFSGLVIVLATGVVLSPIVQHVLHVFHADTDDDERKG</sequence>
<protein>
    <recommendedName>
        <fullName evidence="5">Two pore domain potassium channel family protein</fullName>
    </recommendedName>
</protein>
<dbReference type="EMBL" id="CP027668">
    <property type="protein sequence ID" value="AVO45652.1"/>
    <property type="molecule type" value="Genomic_DNA"/>
</dbReference>
<accession>A0A2S0NBW9</accession>
<dbReference type="SUPFAM" id="SSF81324">
    <property type="entry name" value="Voltage-gated potassium channels"/>
    <property type="match status" value="1"/>
</dbReference>
<evidence type="ECO:0000313" key="3">
    <source>
        <dbReference type="EMBL" id="AVO45652.1"/>
    </source>
</evidence>
<dbReference type="RefSeq" id="WP_106748993.1">
    <property type="nucleotide sequence ID" value="NZ_CP027668.1"/>
</dbReference>
<keyword evidence="2" id="KW-1133">Transmembrane helix</keyword>
<evidence type="ECO:0000256" key="1">
    <source>
        <dbReference type="SAM" id="MobiDB-lite"/>
    </source>
</evidence>
<evidence type="ECO:0008006" key="5">
    <source>
        <dbReference type="Google" id="ProtNLM"/>
    </source>
</evidence>
<keyword evidence="2" id="KW-0472">Membrane</keyword>
<evidence type="ECO:0000313" key="4">
    <source>
        <dbReference type="Proteomes" id="UP000237889"/>
    </source>
</evidence>
<name>A0A2S0NBW9_9HYPH</name>
<dbReference type="Proteomes" id="UP000237889">
    <property type="component" value="Chromosome"/>
</dbReference>
<keyword evidence="4" id="KW-1185">Reference proteome</keyword>
<organism evidence="3 4">
    <name type="scientific">Phreatobacter cathodiphilus</name>
    <dbReference type="NCBI Taxonomy" id="1868589"/>
    <lineage>
        <taxon>Bacteria</taxon>
        <taxon>Pseudomonadati</taxon>
        <taxon>Pseudomonadota</taxon>
        <taxon>Alphaproteobacteria</taxon>
        <taxon>Hyphomicrobiales</taxon>
        <taxon>Phreatobacteraceae</taxon>
        <taxon>Phreatobacter</taxon>
    </lineage>
</organism>
<proteinExistence type="predicted"/>
<reference evidence="3 4" key="1">
    <citation type="submission" date="2018-03" db="EMBL/GenBank/DDBJ databases">
        <title>Genome sequencing of Phreatobacter sp.</title>
        <authorList>
            <person name="Kim S.-J."/>
            <person name="Heo J."/>
            <person name="Kwon S.-W."/>
        </authorList>
    </citation>
    <scope>NUCLEOTIDE SEQUENCE [LARGE SCALE GENOMIC DNA]</scope>
    <source>
        <strain evidence="3 4">S-12</strain>
    </source>
</reference>
<gene>
    <name evidence="3" type="ORF">C6569_11570</name>
</gene>
<feature type="transmembrane region" description="Helical" evidence="2">
    <location>
        <begin position="94"/>
        <end position="115"/>
    </location>
</feature>